<protein>
    <submittedName>
        <fullName evidence="2">Uncharacterized conserved protein YdeI, YjbR/CyaY-like superfamily, DUF1801 family</fullName>
    </submittedName>
</protein>
<dbReference type="AlphaFoldDB" id="A0A1M6HTX0"/>
<dbReference type="Gene3D" id="3.90.1150.200">
    <property type="match status" value="1"/>
</dbReference>
<feature type="domain" description="YdhG-like" evidence="1">
    <location>
        <begin position="23"/>
        <end position="113"/>
    </location>
</feature>
<sequence length="199" mass="23207">MEKTEKIAKYYNEEHRFKHAIAILRKLALQTELRETFKWNFPTYTLNNSNILAICKFKNHFCIWFFNGVFLEDRQGRLINAQEGKTKAMRQWKFFSADEINAKEVSAYMHEAVENGKKGMKPAPEKRKKTMALPIPGPLKEALSKNQELKVAFDRLTPYRRRQYAEYIAQAKRAGTQSARLVKITPMILSGKGLNDAYR</sequence>
<dbReference type="InterPro" id="IPR014922">
    <property type="entry name" value="YdhG-like"/>
</dbReference>
<dbReference type="EMBL" id="FQYU01000003">
    <property type="protein sequence ID" value="SHJ25574.1"/>
    <property type="molecule type" value="Genomic_DNA"/>
</dbReference>
<dbReference type="Pfam" id="PF08818">
    <property type="entry name" value="DUF1801"/>
    <property type="match status" value="1"/>
</dbReference>
<evidence type="ECO:0000313" key="3">
    <source>
        <dbReference type="Proteomes" id="UP000184543"/>
    </source>
</evidence>
<gene>
    <name evidence="2" type="ORF">SAMN04488513_103176</name>
</gene>
<dbReference type="PIRSF" id="PIRSF021308">
    <property type="entry name" value="UCP021308"/>
    <property type="match status" value="1"/>
</dbReference>
<dbReference type="InterPro" id="IPR016786">
    <property type="entry name" value="YdeI_bac"/>
</dbReference>
<keyword evidence="3" id="KW-1185">Reference proteome</keyword>
<dbReference type="Pfam" id="PF13376">
    <property type="entry name" value="OmdA"/>
    <property type="match status" value="1"/>
</dbReference>
<dbReference type="OrthoDB" id="214150at2"/>
<dbReference type="SUPFAM" id="SSF159888">
    <property type="entry name" value="YdhG-like"/>
    <property type="match status" value="1"/>
</dbReference>
<dbReference type="STRING" id="192903.SAMN04488513_103176"/>
<reference evidence="3" key="1">
    <citation type="submission" date="2016-11" db="EMBL/GenBank/DDBJ databases">
        <authorList>
            <person name="Varghese N."/>
            <person name="Submissions S."/>
        </authorList>
    </citation>
    <scope>NUCLEOTIDE SEQUENCE [LARGE SCALE GENOMIC DNA]</scope>
    <source>
        <strain evidence="3">DSM 19858</strain>
    </source>
</reference>
<proteinExistence type="predicted"/>
<evidence type="ECO:0000313" key="2">
    <source>
        <dbReference type="EMBL" id="SHJ25574.1"/>
    </source>
</evidence>
<dbReference type="Proteomes" id="UP000184543">
    <property type="component" value="Unassembled WGS sequence"/>
</dbReference>
<evidence type="ECO:0000259" key="1">
    <source>
        <dbReference type="Pfam" id="PF08818"/>
    </source>
</evidence>
<organism evidence="2 3">
    <name type="scientific">Pseudozobellia thermophila</name>
    <dbReference type="NCBI Taxonomy" id="192903"/>
    <lineage>
        <taxon>Bacteria</taxon>
        <taxon>Pseudomonadati</taxon>
        <taxon>Bacteroidota</taxon>
        <taxon>Flavobacteriia</taxon>
        <taxon>Flavobacteriales</taxon>
        <taxon>Flavobacteriaceae</taxon>
        <taxon>Pseudozobellia</taxon>
    </lineage>
</organism>
<name>A0A1M6HTX0_9FLAO</name>
<accession>A0A1M6HTX0</accession>
<dbReference type="RefSeq" id="WP_072993334.1">
    <property type="nucleotide sequence ID" value="NZ_FQYU01000003.1"/>
</dbReference>